<sequence length="613" mass="67158">MWNSQLPADQANATLQDILRGDQQALERNFTVRFRCLLDNTSGFLRLDIRGRVKVLVGQNRKTEEGAPLALFAVCTPFGPPSLLELPQKEVMYKSKHKLDLSLVSMDQRGKLLLGYSDLELANKGGYDLVHYDDLAYVACAHQELLKTGASGMIAYRLLTRDGSWQWLQTSSRLVYKNSKPDFIICTHRPLMEEEGRDLLGKRTMDFKVSYLDPGLTQSYLCDSELPQLMSRRYKTHLRDFLSTCRSKRSYNNIADPTYNNYSNVYSPSSYAADNTAASLYVNPQNLSNLPSLYPTSYIPTDNLFHYRQLGSYYPDYMTTHSYVSNGYMDPTRPCLGYDTSGLSKTTTTEQKFYCPSQLEASKYASQYYTANSVLPPLDHKYDLRASSVEFRREHTPLLAPPSPASTAPPPSVPPPTTPLTPVTDGGGIKDIGYSNGTRQTVLMWGSAESTAPLLPTPDYDVASSTIKKYSDSPSSNASNGSNGVANNQPCPYTSSNSTSSAGNHHSTVAGVQEVIPGAACKWGPLTAGSNGARSSSNGGSPHEGASPPGNTGVTGGKGGYYTTETGELWPPHQYYHHPYHHAYPSAQPSDEHLEDDAHASSLPPTPVAAAIT</sequence>
<comment type="subcellular location">
    <subcellularLocation>
        <location evidence="1">Nucleus</location>
    </subcellularLocation>
</comment>
<dbReference type="Gene3D" id="3.30.450.20">
    <property type="entry name" value="PAS domain"/>
    <property type="match status" value="2"/>
</dbReference>
<evidence type="ECO:0000313" key="10">
    <source>
        <dbReference type="RefSeq" id="XP_018006808.2"/>
    </source>
</evidence>
<keyword evidence="6" id="KW-0539">Nucleus</keyword>
<evidence type="ECO:0000256" key="1">
    <source>
        <dbReference type="ARBA" id="ARBA00004123"/>
    </source>
</evidence>
<dbReference type="GO" id="GO:0004879">
    <property type="term" value="F:nuclear receptor activity"/>
    <property type="evidence" value="ECO:0007669"/>
    <property type="project" value="TreeGrafter"/>
</dbReference>
<evidence type="ECO:0000256" key="6">
    <source>
        <dbReference type="ARBA" id="ARBA00023242"/>
    </source>
</evidence>
<feature type="compositionally biased region" description="Pro residues" evidence="7">
    <location>
        <begin position="399"/>
        <end position="419"/>
    </location>
</feature>
<dbReference type="AlphaFoldDB" id="A0A8B7MZV5"/>
<dbReference type="InterPro" id="IPR013655">
    <property type="entry name" value="PAS_fold_3"/>
</dbReference>
<dbReference type="PANTHER" id="PTHR10649:SF12">
    <property type="entry name" value="SPINELESS, ISOFORM C"/>
    <property type="match status" value="1"/>
</dbReference>
<gene>
    <name evidence="10" type="primary">LOC108664658</name>
</gene>
<dbReference type="Pfam" id="PF08447">
    <property type="entry name" value="PAS_3"/>
    <property type="match status" value="1"/>
</dbReference>
<proteinExistence type="predicted"/>
<evidence type="ECO:0000256" key="2">
    <source>
        <dbReference type="ARBA" id="ARBA00023015"/>
    </source>
</evidence>
<keyword evidence="3" id="KW-0238">DNA-binding</keyword>
<feature type="compositionally biased region" description="Basic and acidic residues" evidence="7">
    <location>
        <begin position="590"/>
        <end position="599"/>
    </location>
</feature>
<dbReference type="GeneID" id="108664658"/>
<accession>A0A8B7MZV5</accession>
<evidence type="ECO:0000313" key="9">
    <source>
        <dbReference type="Proteomes" id="UP000694843"/>
    </source>
</evidence>
<evidence type="ECO:0000256" key="3">
    <source>
        <dbReference type="ARBA" id="ARBA00023125"/>
    </source>
</evidence>
<dbReference type="InterPro" id="IPR001610">
    <property type="entry name" value="PAC"/>
</dbReference>
<protein>
    <submittedName>
        <fullName evidence="10">Uncharacterized protein LOC108664658</fullName>
    </submittedName>
</protein>
<dbReference type="FunFam" id="3.30.450.20:FF:000069">
    <property type="entry name" value="Aryl hydrocarbon receptor"/>
    <property type="match status" value="1"/>
</dbReference>
<organism evidence="9 10">
    <name type="scientific">Hyalella azteca</name>
    <name type="common">Amphipod</name>
    <dbReference type="NCBI Taxonomy" id="294128"/>
    <lineage>
        <taxon>Eukaryota</taxon>
        <taxon>Metazoa</taxon>
        <taxon>Ecdysozoa</taxon>
        <taxon>Arthropoda</taxon>
        <taxon>Crustacea</taxon>
        <taxon>Multicrustacea</taxon>
        <taxon>Malacostraca</taxon>
        <taxon>Eumalacostraca</taxon>
        <taxon>Peracarida</taxon>
        <taxon>Amphipoda</taxon>
        <taxon>Senticaudata</taxon>
        <taxon>Talitrida</taxon>
        <taxon>Talitroidea</taxon>
        <taxon>Hyalellidae</taxon>
        <taxon>Hyalella</taxon>
    </lineage>
</organism>
<dbReference type="SUPFAM" id="SSF55785">
    <property type="entry name" value="PYP-like sensor domain (PAS domain)"/>
    <property type="match status" value="1"/>
</dbReference>
<keyword evidence="4" id="KW-0010">Activator</keyword>
<dbReference type="RefSeq" id="XP_018006808.2">
    <property type="nucleotide sequence ID" value="XM_018151319.2"/>
</dbReference>
<dbReference type="PANTHER" id="PTHR10649">
    <property type="entry name" value="ARYL HYDROCARBON RECEPTOR"/>
    <property type="match status" value="1"/>
</dbReference>
<dbReference type="InterPro" id="IPR039091">
    <property type="entry name" value="AHR/AHRR"/>
</dbReference>
<keyword evidence="9" id="KW-1185">Reference proteome</keyword>
<dbReference type="GO" id="GO:0000976">
    <property type="term" value="F:transcription cis-regulatory region binding"/>
    <property type="evidence" value="ECO:0007669"/>
    <property type="project" value="TreeGrafter"/>
</dbReference>
<feature type="region of interest" description="Disordered" evidence="7">
    <location>
        <begin position="583"/>
        <end position="613"/>
    </location>
</feature>
<dbReference type="GO" id="GO:0006805">
    <property type="term" value="P:xenobiotic metabolic process"/>
    <property type="evidence" value="ECO:0007669"/>
    <property type="project" value="InterPro"/>
</dbReference>
<feature type="compositionally biased region" description="Low complexity" evidence="7">
    <location>
        <begin position="530"/>
        <end position="541"/>
    </location>
</feature>
<dbReference type="Proteomes" id="UP000694843">
    <property type="component" value="Unplaced"/>
</dbReference>
<reference evidence="10" key="1">
    <citation type="submission" date="2025-08" db="UniProtKB">
        <authorList>
            <consortium name="RefSeq"/>
        </authorList>
    </citation>
    <scope>IDENTIFICATION</scope>
    <source>
        <tissue evidence="10">Whole organism</tissue>
    </source>
</reference>
<feature type="compositionally biased region" description="Low complexity" evidence="7">
    <location>
        <begin position="473"/>
        <end position="488"/>
    </location>
</feature>
<feature type="region of interest" description="Disordered" evidence="7">
    <location>
        <begin position="467"/>
        <end position="507"/>
    </location>
</feature>
<dbReference type="CDD" id="cd00130">
    <property type="entry name" value="PAS"/>
    <property type="match status" value="1"/>
</dbReference>
<dbReference type="GO" id="GO:0034751">
    <property type="term" value="C:aryl hydrocarbon receptor complex"/>
    <property type="evidence" value="ECO:0007669"/>
    <property type="project" value="TreeGrafter"/>
</dbReference>
<keyword evidence="2" id="KW-0805">Transcription regulation</keyword>
<dbReference type="InterPro" id="IPR000014">
    <property type="entry name" value="PAS"/>
</dbReference>
<dbReference type="KEGG" id="hazt:108664658"/>
<keyword evidence="5" id="KW-0804">Transcription</keyword>
<evidence type="ECO:0000256" key="4">
    <source>
        <dbReference type="ARBA" id="ARBA00023159"/>
    </source>
</evidence>
<dbReference type="OrthoDB" id="6099906at2759"/>
<name>A0A8B7MZV5_HYAAZ</name>
<evidence type="ECO:0000256" key="5">
    <source>
        <dbReference type="ARBA" id="ARBA00023163"/>
    </source>
</evidence>
<feature type="compositionally biased region" description="Polar residues" evidence="7">
    <location>
        <begin position="489"/>
        <end position="507"/>
    </location>
</feature>
<evidence type="ECO:0000256" key="7">
    <source>
        <dbReference type="SAM" id="MobiDB-lite"/>
    </source>
</evidence>
<dbReference type="GO" id="GO:0005634">
    <property type="term" value="C:nucleus"/>
    <property type="evidence" value="ECO:0007669"/>
    <property type="project" value="UniProtKB-SubCell"/>
</dbReference>
<dbReference type="InterPro" id="IPR035965">
    <property type="entry name" value="PAS-like_dom_sf"/>
</dbReference>
<evidence type="ECO:0000259" key="8">
    <source>
        <dbReference type="Pfam" id="PF08447"/>
    </source>
</evidence>
<feature type="region of interest" description="Disordered" evidence="7">
    <location>
        <begin position="397"/>
        <end position="435"/>
    </location>
</feature>
<feature type="region of interest" description="Disordered" evidence="7">
    <location>
        <begin position="530"/>
        <end position="560"/>
    </location>
</feature>
<dbReference type="SMART" id="SM00086">
    <property type="entry name" value="PAC"/>
    <property type="match status" value="1"/>
</dbReference>
<feature type="domain" description="PAS fold-3" evidence="8">
    <location>
        <begin position="104"/>
        <end position="188"/>
    </location>
</feature>